<dbReference type="EMBL" id="JAVRJZ010000011">
    <property type="protein sequence ID" value="KAK2716556.1"/>
    <property type="molecule type" value="Genomic_DNA"/>
</dbReference>
<comment type="caution">
    <text evidence="1">The sequence shown here is derived from an EMBL/GenBank/DDBJ whole genome shotgun (WGS) entry which is preliminary data.</text>
</comment>
<name>A0AA88HYG4_ARTSF</name>
<proteinExistence type="predicted"/>
<gene>
    <name evidence="1" type="ORF">QYM36_006887</name>
</gene>
<dbReference type="AlphaFoldDB" id="A0AA88HYG4"/>
<keyword evidence="2" id="KW-1185">Reference proteome</keyword>
<organism evidence="1 2">
    <name type="scientific">Artemia franciscana</name>
    <name type="common">Brine shrimp</name>
    <name type="synonym">Artemia sanfranciscana</name>
    <dbReference type="NCBI Taxonomy" id="6661"/>
    <lineage>
        <taxon>Eukaryota</taxon>
        <taxon>Metazoa</taxon>
        <taxon>Ecdysozoa</taxon>
        <taxon>Arthropoda</taxon>
        <taxon>Crustacea</taxon>
        <taxon>Branchiopoda</taxon>
        <taxon>Anostraca</taxon>
        <taxon>Artemiidae</taxon>
        <taxon>Artemia</taxon>
    </lineage>
</organism>
<evidence type="ECO:0000313" key="1">
    <source>
        <dbReference type="EMBL" id="KAK2716556.1"/>
    </source>
</evidence>
<accession>A0AA88HYG4</accession>
<dbReference type="Proteomes" id="UP001187531">
    <property type="component" value="Unassembled WGS sequence"/>
</dbReference>
<sequence length="101" mass="11965">MLCRTSWPPKSEVLIQNERHRPDKIYLQHEILSSYSLTPYDTSTFAHKISAYTSYVRPQLEYTTVIWSPCLKKDIDRIEQVQKRFVNGLQGFRNLPYDEAL</sequence>
<protein>
    <submittedName>
        <fullName evidence="1">Uncharacterized protein</fullName>
    </submittedName>
</protein>
<evidence type="ECO:0000313" key="2">
    <source>
        <dbReference type="Proteomes" id="UP001187531"/>
    </source>
</evidence>
<reference evidence="1" key="1">
    <citation type="submission" date="2023-07" db="EMBL/GenBank/DDBJ databases">
        <title>Chromosome-level genome assembly of Artemia franciscana.</title>
        <authorList>
            <person name="Jo E."/>
        </authorList>
    </citation>
    <scope>NUCLEOTIDE SEQUENCE</scope>
    <source>
        <tissue evidence="1">Whole body</tissue>
    </source>
</reference>